<evidence type="ECO:0000313" key="3">
    <source>
        <dbReference type="EMBL" id="WPH03951.1"/>
    </source>
</evidence>
<dbReference type="SUPFAM" id="SSF57701">
    <property type="entry name" value="Zn2/Cys6 DNA-binding domain"/>
    <property type="match status" value="1"/>
</dbReference>
<organism evidence="3 4">
    <name type="scientific">Acrodontium crateriforme</name>
    <dbReference type="NCBI Taxonomy" id="150365"/>
    <lineage>
        <taxon>Eukaryota</taxon>
        <taxon>Fungi</taxon>
        <taxon>Dikarya</taxon>
        <taxon>Ascomycota</taxon>
        <taxon>Pezizomycotina</taxon>
        <taxon>Dothideomycetes</taxon>
        <taxon>Dothideomycetidae</taxon>
        <taxon>Mycosphaerellales</taxon>
        <taxon>Teratosphaeriaceae</taxon>
        <taxon>Acrodontium</taxon>
    </lineage>
</organism>
<dbReference type="InterPro" id="IPR036864">
    <property type="entry name" value="Zn2-C6_fun-type_DNA-bd_sf"/>
</dbReference>
<reference evidence="3 4" key="1">
    <citation type="submission" date="2023-11" db="EMBL/GenBank/DDBJ databases">
        <title>An acidophilic fungus is an integral part of prey digestion in a carnivorous sundew plant.</title>
        <authorList>
            <person name="Tsai I.J."/>
        </authorList>
    </citation>
    <scope>NUCLEOTIDE SEQUENCE [LARGE SCALE GENOMIC DNA]</scope>
    <source>
        <strain evidence="3">169a</strain>
    </source>
</reference>
<evidence type="ECO:0000313" key="4">
    <source>
        <dbReference type="Proteomes" id="UP001303373"/>
    </source>
</evidence>
<proteinExistence type="predicted"/>
<name>A0AAQ3R736_9PEZI</name>
<accession>A0AAQ3R736</accession>
<keyword evidence="1" id="KW-0539">Nucleus</keyword>
<dbReference type="InterPro" id="IPR001138">
    <property type="entry name" value="Zn2Cys6_DnaBD"/>
</dbReference>
<dbReference type="Gene3D" id="4.10.240.10">
    <property type="entry name" value="Zn(2)-C6 fungal-type DNA-binding domain"/>
    <property type="match status" value="1"/>
</dbReference>
<dbReference type="SMART" id="SM00066">
    <property type="entry name" value="GAL4"/>
    <property type="match status" value="1"/>
</dbReference>
<gene>
    <name evidence="3" type="ORF">R9X50_00683400</name>
</gene>
<dbReference type="EMBL" id="CP138590">
    <property type="protein sequence ID" value="WPH03951.1"/>
    <property type="molecule type" value="Genomic_DNA"/>
</dbReference>
<dbReference type="Proteomes" id="UP001303373">
    <property type="component" value="Chromosome 11"/>
</dbReference>
<sequence>MQRQHDITGPRRIQNSSCDQCRKARVACDAVRLGVRGKAICTRCRKRKHECTFEFVRTNKDVKPANNESKRRRRNAGGKTSVDVARPIHDLKDTLIQDATDSEEAWLSSIYESGFEMVFGSWIGSYSNPFVFRDTAACGHSVSISQLCRELDAWTATDPSPSYTGQVDESLRLAIQAFAARWLPISSLNTSQPCFKQSKISALWRQTRREMLKAINRPTYRSMLTLILFGLTPIPDDVSEVEEVDGISGQVCIQAALQQIVHLRARQRSLQFNGSKVSSDTTTSFNSPGQAVDPSQYINAENIVLWAALTFDTSASLTIGSRPLLSSGLFGFESEASWKLVQSCMNLFRSTFQDWETSELDVTEDMANQIIAAAAAWKLYVWKMVAVFKEALCDGHGEMEVNRAFTAVVAAIDQFNSTYRGLLTVCQSRIHFLSQETKLRWYVATLHYHLSILMLVDVIEATDRLDLLSRLTAARSEAESWALNCLVFGLENTFTLAVPRKAGEESAIKSRGSVTVPLVSIDPYPHHVLAAVKLLRKAIEDGVVTGKITRNVHATLLATLERALKQLPASSKSVRAARDEMNVARNTEGKA</sequence>
<evidence type="ECO:0000259" key="2">
    <source>
        <dbReference type="PROSITE" id="PS00463"/>
    </source>
</evidence>
<dbReference type="GO" id="GO:0000981">
    <property type="term" value="F:DNA-binding transcription factor activity, RNA polymerase II-specific"/>
    <property type="evidence" value="ECO:0007669"/>
    <property type="project" value="InterPro"/>
</dbReference>
<feature type="domain" description="Zn(2)-C6 fungal-type" evidence="2">
    <location>
        <begin position="17"/>
        <end position="51"/>
    </location>
</feature>
<dbReference type="PROSITE" id="PS00463">
    <property type="entry name" value="ZN2_CY6_FUNGAL_1"/>
    <property type="match status" value="1"/>
</dbReference>
<dbReference type="GO" id="GO:0008270">
    <property type="term" value="F:zinc ion binding"/>
    <property type="evidence" value="ECO:0007669"/>
    <property type="project" value="InterPro"/>
</dbReference>
<dbReference type="CDD" id="cd00067">
    <property type="entry name" value="GAL4"/>
    <property type="match status" value="1"/>
</dbReference>
<keyword evidence="4" id="KW-1185">Reference proteome</keyword>
<evidence type="ECO:0000256" key="1">
    <source>
        <dbReference type="ARBA" id="ARBA00023242"/>
    </source>
</evidence>
<dbReference type="AlphaFoldDB" id="A0AAQ3R736"/>
<protein>
    <recommendedName>
        <fullName evidence="2">Zn(2)-C6 fungal-type domain-containing protein</fullName>
    </recommendedName>
</protein>